<evidence type="ECO:0000256" key="1">
    <source>
        <dbReference type="ARBA" id="ARBA00022676"/>
    </source>
</evidence>
<keyword evidence="1" id="KW-0328">Glycosyltransferase</keyword>
<dbReference type="Pfam" id="PF13439">
    <property type="entry name" value="Glyco_transf_4"/>
    <property type="match status" value="1"/>
</dbReference>
<evidence type="ECO:0000256" key="2">
    <source>
        <dbReference type="ARBA" id="ARBA00022679"/>
    </source>
</evidence>
<dbReference type="Proteomes" id="UP000198921">
    <property type="component" value="Unassembled WGS sequence"/>
</dbReference>
<dbReference type="GO" id="GO:1901137">
    <property type="term" value="P:carbohydrate derivative biosynthetic process"/>
    <property type="evidence" value="ECO:0007669"/>
    <property type="project" value="UniProtKB-ARBA"/>
</dbReference>
<dbReference type="Gene3D" id="3.40.50.2000">
    <property type="entry name" value="Glycogen Phosphorylase B"/>
    <property type="match status" value="2"/>
</dbReference>
<evidence type="ECO:0000313" key="5">
    <source>
        <dbReference type="Proteomes" id="UP000198921"/>
    </source>
</evidence>
<evidence type="ECO:0000259" key="3">
    <source>
        <dbReference type="Pfam" id="PF13439"/>
    </source>
</evidence>
<proteinExistence type="predicted"/>
<reference evidence="5" key="1">
    <citation type="submission" date="2016-10" db="EMBL/GenBank/DDBJ databases">
        <authorList>
            <person name="Varghese N."/>
            <person name="Submissions S."/>
        </authorList>
    </citation>
    <scope>NUCLEOTIDE SEQUENCE [LARGE SCALE GENOMIC DNA]</scope>
    <source>
        <strain evidence="5">DSM 45422</strain>
    </source>
</reference>
<feature type="domain" description="Glycosyltransferase subfamily 4-like N-terminal" evidence="3">
    <location>
        <begin position="14"/>
        <end position="190"/>
    </location>
</feature>
<organism evidence="4 5">
    <name type="scientific">Geodermatophilus africanus</name>
    <dbReference type="NCBI Taxonomy" id="1137993"/>
    <lineage>
        <taxon>Bacteria</taxon>
        <taxon>Bacillati</taxon>
        <taxon>Actinomycetota</taxon>
        <taxon>Actinomycetes</taxon>
        <taxon>Geodermatophilales</taxon>
        <taxon>Geodermatophilaceae</taxon>
        <taxon>Geodermatophilus</taxon>
    </lineage>
</organism>
<dbReference type="SUPFAM" id="SSF53756">
    <property type="entry name" value="UDP-Glycosyltransferase/glycogen phosphorylase"/>
    <property type="match status" value="1"/>
</dbReference>
<dbReference type="GO" id="GO:0016758">
    <property type="term" value="F:hexosyltransferase activity"/>
    <property type="evidence" value="ECO:0007669"/>
    <property type="project" value="TreeGrafter"/>
</dbReference>
<dbReference type="Pfam" id="PF13692">
    <property type="entry name" value="Glyco_trans_1_4"/>
    <property type="match status" value="1"/>
</dbReference>
<dbReference type="RefSeq" id="WP_091162094.1">
    <property type="nucleotide sequence ID" value="NZ_FNOT01000027.1"/>
</dbReference>
<protein>
    <submittedName>
        <fullName evidence="4">Glycosyltransferase involved in cell wall bisynthesis</fullName>
    </submittedName>
</protein>
<dbReference type="STRING" id="1137993.SAMN05660209_04947"/>
<dbReference type="PANTHER" id="PTHR45947">
    <property type="entry name" value="SULFOQUINOVOSYL TRANSFERASE SQD2"/>
    <property type="match status" value="1"/>
</dbReference>
<dbReference type="InterPro" id="IPR050194">
    <property type="entry name" value="Glycosyltransferase_grp1"/>
</dbReference>
<sequence length="431" mass="45467">MRILIWHGYLLEGSGSNVYTRELARAWSRTGHEVVVLCQEPHPERYDLGGAAVVRPSLPGTLPVFAMGPYEDVQPRLLTEMSRDAREAFVAANAAAVRAQGPADLLLVNHVLLGAPVGAASGLRYVVKAHGSELEFAMRGDAELCAWARETLPGAAVVLAGSRHVSGVLGELVGVDPERVAVVPPGVDVDTLRPRERAAALTALVEECRRDPAHPAGGHDERLPDAGNAERLAEFLSGARRTVLYVGGLSAEKGVSLLLEALHGLDARAVVVGSGPARAELTALAGPDVLFTGPLQHRHLAQLWPLADVSVVPSVFPEAFGMVAAEAAACGSPPLVARHSGLAEVAAGLEGEYPPHLRHLASFTSGDAEDLRTRLRELLDLETGSWRALSSGARRAAVRLWSWDHVAGRIRELAAGAGDDGPGAGRRMPST</sequence>
<dbReference type="CDD" id="cd03801">
    <property type="entry name" value="GT4_PimA-like"/>
    <property type="match status" value="1"/>
</dbReference>
<dbReference type="OrthoDB" id="9806887at2"/>
<dbReference type="AlphaFoldDB" id="A0A1H3R023"/>
<name>A0A1H3R023_9ACTN</name>
<dbReference type="EMBL" id="FNOT01000027">
    <property type="protein sequence ID" value="SDZ18289.1"/>
    <property type="molecule type" value="Genomic_DNA"/>
</dbReference>
<dbReference type="InterPro" id="IPR028098">
    <property type="entry name" value="Glyco_trans_4-like_N"/>
</dbReference>
<gene>
    <name evidence="4" type="ORF">SAMN05660209_04947</name>
</gene>
<evidence type="ECO:0000313" key="4">
    <source>
        <dbReference type="EMBL" id="SDZ18289.1"/>
    </source>
</evidence>
<keyword evidence="5" id="KW-1185">Reference proteome</keyword>
<accession>A0A1H3R023</accession>
<keyword evidence="2 4" id="KW-0808">Transferase</keyword>
<dbReference type="PANTHER" id="PTHR45947:SF3">
    <property type="entry name" value="SULFOQUINOVOSYL TRANSFERASE SQD2"/>
    <property type="match status" value="1"/>
</dbReference>